<dbReference type="PROSITE" id="PS01186">
    <property type="entry name" value="EGF_2"/>
    <property type="match status" value="1"/>
</dbReference>
<dbReference type="PROSITE" id="PS01187">
    <property type="entry name" value="EGF_CA"/>
    <property type="match status" value="1"/>
</dbReference>
<evidence type="ECO:0000256" key="4">
    <source>
        <dbReference type="PROSITE-ProRule" id="PRU00076"/>
    </source>
</evidence>
<feature type="compositionally biased region" description="Low complexity" evidence="5">
    <location>
        <begin position="241"/>
        <end position="263"/>
    </location>
</feature>
<name>A0AAD9MVU3_9ANNE</name>
<feature type="transmembrane region" description="Helical" evidence="6">
    <location>
        <begin position="675"/>
        <end position="698"/>
    </location>
</feature>
<comment type="caution">
    <text evidence="9">The sequence shown here is derived from an EMBL/GenBank/DDBJ whole genome shotgun (WGS) entry which is preliminary data.</text>
</comment>
<keyword evidence="10" id="KW-1185">Reference proteome</keyword>
<protein>
    <recommendedName>
        <fullName evidence="8">EGF-like domain-containing protein</fullName>
    </recommendedName>
</protein>
<organism evidence="9 10">
    <name type="scientific">Paralvinella palmiformis</name>
    <dbReference type="NCBI Taxonomy" id="53620"/>
    <lineage>
        <taxon>Eukaryota</taxon>
        <taxon>Metazoa</taxon>
        <taxon>Spiralia</taxon>
        <taxon>Lophotrochozoa</taxon>
        <taxon>Annelida</taxon>
        <taxon>Polychaeta</taxon>
        <taxon>Sedentaria</taxon>
        <taxon>Canalipalpata</taxon>
        <taxon>Terebellida</taxon>
        <taxon>Terebelliformia</taxon>
        <taxon>Alvinellidae</taxon>
        <taxon>Paralvinella</taxon>
    </lineage>
</organism>
<dbReference type="InterPro" id="IPR018097">
    <property type="entry name" value="EGF_Ca-bd_CS"/>
</dbReference>
<keyword evidence="6" id="KW-0812">Transmembrane</keyword>
<dbReference type="InterPro" id="IPR000742">
    <property type="entry name" value="EGF"/>
</dbReference>
<evidence type="ECO:0000259" key="8">
    <source>
        <dbReference type="PROSITE" id="PS50026"/>
    </source>
</evidence>
<reference evidence="9" key="1">
    <citation type="journal article" date="2023" name="Mol. Biol. Evol.">
        <title>Third-Generation Sequencing Reveals the Adaptive Role of the Epigenome in Three Deep-Sea Polychaetes.</title>
        <authorList>
            <person name="Perez M."/>
            <person name="Aroh O."/>
            <person name="Sun Y."/>
            <person name="Lan Y."/>
            <person name="Juniper S.K."/>
            <person name="Young C.R."/>
            <person name="Angers B."/>
            <person name="Qian P.Y."/>
        </authorList>
    </citation>
    <scope>NUCLEOTIDE SEQUENCE</scope>
    <source>
        <strain evidence="9">P08H-3</strain>
    </source>
</reference>
<dbReference type="CDD" id="cd00054">
    <property type="entry name" value="EGF_CA"/>
    <property type="match status" value="1"/>
</dbReference>
<dbReference type="GO" id="GO:0031012">
    <property type="term" value="C:extracellular matrix"/>
    <property type="evidence" value="ECO:0007669"/>
    <property type="project" value="TreeGrafter"/>
</dbReference>
<feature type="chain" id="PRO_5041905695" description="EGF-like domain-containing protein" evidence="7">
    <location>
        <begin position="17"/>
        <end position="751"/>
    </location>
</feature>
<evidence type="ECO:0000256" key="5">
    <source>
        <dbReference type="SAM" id="MobiDB-lite"/>
    </source>
</evidence>
<feature type="compositionally biased region" description="Pro residues" evidence="5">
    <location>
        <begin position="137"/>
        <end position="157"/>
    </location>
</feature>
<dbReference type="Pfam" id="PF14670">
    <property type="entry name" value="FXa_inhibition"/>
    <property type="match status" value="1"/>
</dbReference>
<dbReference type="Gene3D" id="2.10.25.10">
    <property type="entry name" value="Laminin"/>
    <property type="match status" value="2"/>
</dbReference>
<evidence type="ECO:0000313" key="9">
    <source>
        <dbReference type="EMBL" id="KAK2145721.1"/>
    </source>
</evidence>
<dbReference type="Pfam" id="PF01391">
    <property type="entry name" value="Collagen"/>
    <property type="match status" value="2"/>
</dbReference>
<feature type="compositionally biased region" description="Gly residues" evidence="5">
    <location>
        <begin position="267"/>
        <end position="276"/>
    </location>
</feature>
<dbReference type="SMART" id="SM00179">
    <property type="entry name" value="EGF_CA"/>
    <property type="match status" value="2"/>
</dbReference>
<dbReference type="GO" id="GO:0005509">
    <property type="term" value="F:calcium ion binding"/>
    <property type="evidence" value="ECO:0007669"/>
    <property type="project" value="InterPro"/>
</dbReference>
<comment type="caution">
    <text evidence="4">Lacks conserved residue(s) required for the propagation of feature annotation.</text>
</comment>
<dbReference type="SUPFAM" id="SSF57184">
    <property type="entry name" value="Growth factor receptor domain"/>
    <property type="match status" value="1"/>
</dbReference>
<sequence length="751" mass="78163">MKFLIIVACLFTPAMGQCPGGETPYFQENNNMYMDCDRRQGSGIQSISNCLRGCQASCVGINYSFKTQTCITCTNVGTLSSKDSWMFYALVCITGSTPASVNRSPGYSSYSRYRTTAYSTRPGYGGTTVNPGGATLPGPPGPPGKEGPTGEPGPPGPRGDKGEIGVSGAPGVQGEIGFTGATGRAGDRGATGPVGPLGPAGVTGAPGRAGPKGDRGDSGPTGRPGSQGIMGLNGPPGPIGPKGFPGQPGATGPTGLTGATGARGFKGIKGGMGPTGRPGSTGLRGPTGLTGATGFRGATGARGPKGDLGIPGPTGMIGPRGFPGIHGSAGPLGLTGATGPTGPPGPRGPKGDPGLPAAMAALLVGDRLDDNTNKASVRQVGCEHLDGAKCEQECVDSEDSYYCVCRQGYSLIPVKHNCTACDKLADVVMIVDVSNTTFVKTVLPLVVAEIAQNHIGKKANRIALIEAGQYSRILVGLDQRQTFGILQKEILNLQPKPRPTRTWAALWSKRTSTYSAQAGSPVEGAPTWPISGYWTDYLVNVTIPDLMFYYDPDAINIKSVVFGAYEAVERASTDRCFLAPEREYCKRLEPDGLLYCFCRTSQHGVTSMNGTNCEDIDECQYNNGGCQYNCENIIGSYKCTCAAGYVLGEDGMTCNPRLPLSDPEQVTPTNNRSQLLSIIAIGIALVNTVFVLGVYLLLRRRQTRIISGRLSSPLGWPFFTGSGSRKALNDGGSINSFTSISSKYSSRSSSS</sequence>
<evidence type="ECO:0000256" key="7">
    <source>
        <dbReference type="SAM" id="SignalP"/>
    </source>
</evidence>
<keyword evidence="3" id="KW-1015">Disulfide bond</keyword>
<dbReference type="InterPro" id="IPR000152">
    <property type="entry name" value="EGF-type_Asp/Asn_hydroxyl_site"/>
</dbReference>
<dbReference type="Proteomes" id="UP001208570">
    <property type="component" value="Unassembled WGS sequence"/>
</dbReference>
<gene>
    <name evidence="9" type="ORF">LSH36_661g01026</name>
</gene>
<dbReference type="InterPro" id="IPR009030">
    <property type="entry name" value="Growth_fac_rcpt_cys_sf"/>
</dbReference>
<evidence type="ECO:0000256" key="3">
    <source>
        <dbReference type="ARBA" id="ARBA00023157"/>
    </source>
</evidence>
<evidence type="ECO:0000256" key="6">
    <source>
        <dbReference type="SAM" id="Phobius"/>
    </source>
</evidence>
<dbReference type="InterPro" id="IPR001881">
    <property type="entry name" value="EGF-like_Ca-bd_dom"/>
</dbReference>
<dbReference type="PROSITE" id="PS00010">
    <property type="entry name" value="ASX_HYDROXYL"/>
    <property type="match status" value="1"/>
</dbReference>
<feature type="region of interest" description="Disordered" evidence="5">
    <location>
        <begin position="118"/>
        <end position="356"/>
    </location>
</feature>
<dbReference type="PROSITE" id="PS50026">
    <property type="entry name" value="EGF_3"/>
    <property type="match status" value="1"/>
</dbReference>
<dbReference type="GO" id="GO:0005615">
    <property type="term" value="C:extracellular space"/>
    <property type="evidence" value="ECO:0007669"/>
    <property type="project" value="TreeGrafter"/>
</dbReference>
<keyword evidence="2" id="KW-0677">Repeat</keyword>
<dbReference type="PANTHER" id="PTHR24023:SF1082">
    <property type="entry name" value="COLLAGEN TRIPLE HELIX REPEAT"/>
    <property type="match status" value="1"/>
</dbReference>
<evidence type="ECO:0000313" key="10">
    <source>
        <dbReference type="Proteomes" id="UP001208570"/>
    </source>
</evidence>
<feature type="compositionally biased region" description="Low complexity" evidence="5">
    <location>
        <begin position="331"/>
        <end position="340"/>
    </location>
</feature>
<keyword evidence="7" id="KW-0732">Signal</keyword>
<keyword evidence="1 4" id="KW-0245">EGF-like domain</keyword>
<keyword evidence="6" id="KW-0472">Membrane</keyword>
<feature type="compositionally biased region" description="Low complexity" evidence="5">
    <location>
        <begin position="178"/>
        <end position="191"/>
    </location>
</feature>
<dbReference type="SUPFAM" id="SSF53300">
    <property type="entry name" value="vWA-like"/>
    <property type="match status" value="1"/>
</dbReference>
<dbReference type="SMART" id="SM00181">
    <property type="entry name" value="EGF"/>
    <property type="match status" value="2"/>
</dbReference>
<dbReference type="InterPro" id="IPR008160">
    <property type="entry name" value="Collagen"/>
</dbReference>
<feature type="signal peptide" evidence="7">
    <location>
        <begin position="1"/>
        <end position="16"/>
    </location>
</feature>
<feature type="compositionally biased region" description="Low complexity" evidence="5">
    <location>
        <begin position="287"/>
        <end position="302"/>
    </location>
</feature>
<dbReference type="InterPro" id="IPR036465">
    <property type="entry name" value="vWFA_dom_sf"/>
</dbReference>
<evidence type="ECO:0000256" key="2">
    <source>
        <dbReference type="ARBA" id="ARBA00022737"/>
    </source>
</evidence>
<dbReference type="InterPro" id="IPR050149">
    <property type="entry name" value="Collagen_superfamily"/>
</dbReference>
<proteinExistence type="predicted"/>
<feature type="domain" description="EGF-like" evidence="8">
    <location>
        <begin position="615"/>
        <end position="655"/>
    </location>
</feature>
<dbReference type="EMBL" id="JAODUP010000661">
    <property type="protein sequence ID" value="KAK2145721.1"/>
    <property type="molecule type" value="Genomic_DNA"/>
</dbReference>
<accession>A0AAD9MVU3</accession>
<dbReference type="AlphaFoldDB" id="A0AAD9MVU3"/>
<dbReference type="SUPFAM" id="SSF57196">
    <property type="entry name" value="EGF/Laminin"/>
    <property type="match status" value="1"/>
</dbReference>
<keyword evidence="6" id="KW-1133">Transmembrane helix</keyword>
<evidence type="ECO:0000256" key="1">
    <source>
        <dbReference type="ARBA" id="ARBA00022536"/>
    </source>
</evidence>
<dbReference type="PANTHER" id="PTHR24023">
    <property type="entry name" value="COLLAGEN ALPHA"/>
    <property type="match status" value="1"/>
</dbReference>